<dbReference type="Proteomes" id="UP001454036">
    <property type="component" value="Unassembled WGS sequence"/>
</dbReference>
<dbReference type="AlphaFoldDB" id="A0AAV3RMY6"/>
<dbReference type="PANTHER" id="PTHR37749">
    <property type="entry name" value="TRANSMEMBRANE PROTEIN"/>
    <property type="match status" value="1"/>
</dbReference>
<sequence length="71" mass="7860">MQMGTVIEVTAPSPLRYMMGAAIMMMGVVFPLTFMMFRNKRPSSSSSSSSYAKHTFHLTNGKGKTSHNDIK</sequence>
<evidence type="ECO:0000313" key="3">
    <source>
        <dbReference type="EMBL" id="GAA0180088.1"/>
    </source>
</evidence>
<protein>
    <submittedName>
        <fullName evidence="3">Uncharacterized protein</fullName>
    </submittedName>
</protein>
<organism evidence="3 4">
    <name type="scientific">Lithospermum erythrorhizon</name>
    <name type="common">Purple gromwell</name>
    <name type="synonym">Lithospermum officinale var. erythrorhizon</name>
    <dbReference type="NCBI Taxonomy" id="34254"/>
    <lineage>
        <taxon>Eukaryota</taxon>
        <taxon>Viridiplantae</taxon>
        <taxon>Streptophyta</taxon>
        <taxon>Embryophyta</taxon>
        <taxon>Tracheophyta</taxon>
        <taxon>Spermatophyta</taxon>
        <taxon>Magnoliopsida</taxon>
        <taxon>eudicotyledons</taxon>
        <taxon>Gunneridae</taxon>
        <taxon>Pentapetalae</taxon>
        <taxon>asterids</taxon>
        <taxon>lamiids</taxon>
        <taxon>Boraginales</taxon>
        <taxon>Boraginaceae</taxon>
        <taxon>Boraginoideae</taxon>
        <taxon>Lithospermeae</taxon>
        <taxon>Lithospermum</taxon>
    </lineage>
</organism>
<accession>A0AAV3RMY6</accession>
<evidence type="ECO:0000256" key="2">
    <source>
        <dbReference type="SAM" id="Phobius"/>
    </source>
</evidence>
<dbReference type="PANTHER" id="PTHR37749:SF1">
    <property type="entry name" value="TRANSMEMBRANE PROTEIN"/>
    <property type="match status" value="1"/>
</dbReference>
<comment type="caution">
    <text evidence="3">The sequence shown here is derived from an EMBL/GenBank/DDBJ whole genome shotgun (WGS) entry which is preliminary data.</text>
</comment>
<feature type="transmembrane region" description="Helical" evidence="2">
    <location>
        <begin position="17"/>
        <end position="37"/>
    </location>
</feature>
<name>A0AAV3RMY6_LITER</name>
<dbReference type="GO" id="GO:0005794">
    <property type="term" value="C:Golgi apparatus"/>
    <property type="evidence" value="ECO:0007669"/>
    <property type="project" value="TreeGrafter"/>
</dbReference>
<reference evidence="3 4" key="1">
    <citation type="submission" date="2024-01" db="EMBL/GenBank/DDBJ databases">
        <title>The complete chloroplast genome sequence of Lithospermum erythrorhizon: insights into the phylogenetic relationship among Boraginaceae species and the maternal lineages of purple gromwells.</title>
        <authorList>
            <person name="Okada T."/>
            <person name="Watanabe K."/>
        </authorList>
    </citation>
    <scope>NUCLEOTIDE SEQUENCE [LARGE SCALE GENOMIC DNA]</scope>
</reference>
<evidence type="ECO:0000313" key="4">
    <source>
        <dbReference type="Proteomes" id="UP001454036"/>
    </source>
</evidence>
<keyword evidence="2" id="KW-1133">Transmembrane helix</keyword>
<proteinExistence type="predicted"/>
<keyword evidence="2" id="KW-0472">Membrane</keyword>
<keyword evidence="2" id="KW-0812">Transmembrane</keyword>
<keyword evidence="4" id="KW-1185">Reference proteome</keyword>
<evidence type="ECO:0000256" key="1">
    <source>
        <dbReference type="SAM" id="MobiDB-lite"/>
    </source>
</evidence>
<feature type="region of interest" description="Disordered" evidence="1">
    <location>
        <begin position="40"/>
        <end position="71"/>
    </location>
</feature>
<gene>
    <name evidence="3" type="ORF">LIER_30065</name>
</gene>
<dbReference type="EMBL" id="BAABME010010586">
    <property type="protein sequence ID" value="GAA0180088.1"/>
    <property type="molecule type" value="Genomic_DNA"/>
</dbReference>